<keyword evidence="2" id="KW-0863">Zinc-finger</keyword>
<dbReference type="PROSITE" id="PS51128">
    <property type="entry name" value="ZF_DKSA_2"/>
    <property type="match status" value="1"/>
</dbReference>
<dbReference type="Pfam" id="PF01258">
    <property type="entry name" value="zf-dskA_traR"/>
    <property type="match status" value="1"/>
</dbReference>
<dbReference type="InterPro" id="IPR000962">
    <property type="entry name" value="Znf_DskA_TraR"/>
</dbReference>
<sequence length="129" mass="14424">MTLPLSFIKEQKKKLEQERDQLKKQLDAVSKRGKGKKPRGLDAKFPSYGDKEDENAAEVAQYSDDLSLEETLDHALADAEGALKRIENSTYGVCRHCGEAIDQRRLNARPSSSSCVKCKQRLKSGGEKK</sequence>
<reference evidence="7 8" key="1">
    <citation type="journal article" date="2016" name="Nat. Commun.">
        <title>Thousands of microbial genomes shed light on interconnected biogeochemical processes in an aquifer system.</title>
        <authorList>
            <person name="Anantharaman K."/>
            <person name="Brown C.T."/>
            <person name="Hug L.A."/>
            <person name="Sharon I."/>
            <person name="Castelle C.J."/>
            <person name="Probst A.J."/>
            <person name="Thomas B.C."/>
            <person name="Singh A."/>
            <person name="Wilkins M.J."/>
            <person name="Karaoz U."/>
            <person name="Brodie E.L."/>
            <person name="Williams K.H."/>
            <person name="Hubbard S.S."/>
            <person name="Banfield J.F."/>
        </authorList>
    </citation>
    <scope>NUCLEOTIDE SEQUENCE [LARGE SCALE GENOMIC DNA]</scope>
</reference>
<proteinExistence type="predicted"/>
<dbReference type="PANTHER" id="PTHR33823">
    <property type="entry name" value="RNA POLYMERASE-BINDING TRANSCRIPTION FACTOR DKSA-RELATED"/>
    <property type="match status" value="1"/>
</dbReference>
<dbReference type="SUPFAM" id="SSF57716">
    <property type="entry name" value="Glucocorticoid receptor-like (DNA-binding domain)"/>
    <property type="match status" value="1"/>
</dbReference>
<evidence type="ECO:0000256" key="3">
    <source>
        <dbReference type="ARBA" id="ARBA00022833"/>
    </source>
</evidence>
<evidence type="ECO:0000313" key="8">
    <source>
        <dbReference type="Proteomes" id="UP000178264"/>
    </source>
</evidence>
<comment type="caution">
    <text evidence="7">The sequence shown here is derived from an EMBL/GenBank/DDBJ whole genome shotgun (WGS) entry which is preliminary data.</text>
</comment>
<evidence type="ECO:0000256" key="5">
    <source>
        <dbReference type="SAM" id="MobiDB-lite"/>
    </source>
</evidence>
<gene>
    <name evidence="7" type="ORF">A3I42_03685</name>
</gene>
<dbReference type="Gene3D" id="1.20.120.910">
    <property type="entry name" value="DksA, coiled-coil domain"/>
    <property type="match status" value="1"/>
</dbReference>
<protein>
    <recommendedName>
        <fullName evidence="6">Zinc finger DksA/TraR C4-type domain-containing protein</fullName>
    </recommendedName>
</protein>
<organism evidence="7 8">
    <name type="scientific">Candidatus Uhrbacteria bacterium RIFCSPLOWO2_02_FULL_49_11</name>
    <dbReference type="NCBI Taxonomy" id="1802409"/>
    <lineage>
        <taxon>Bacteria</taxon>
        <taxon>Candidatus Uhriibacteriota</taxon>
    </lineage>
</organism>
<evidence type="ECO:0000256" key="2">
    <source>
        <dbReference type="ARBA" id="ARBA00022771"/>
    </source>
</evidence>
<feature type="zinc finger region" description="dksA C4-type" evidence="4">
    <location>
        <begin position="94"/>
        <end position="118"/>
    </location>
</feature>
<evidence type="ECO:0000313" key="7">
    <source>
        <dbReference type="EMBL" id="OGL87605.1"/>
    </source>
</evidence>
<evidence type="ECO:0000256" key="1">
    <source>
        <dbReference type="ARBA" id="ARBA00022723"/>
    </source>
</evidence>
<evidence type="ECO:0000256" key="4">
    <source>
        <dbReference type="PROSITE-ProRule" id="PRU00510"/>
    </source>
</evidence>
<dbReference type="EMBL" id="MGER01000070">
    <property type="protein sequence ID" value="OGL87605.1"/>
    <property type="molecule type" value="Genomic_DNA"/>
</dbReference>
<dbReference type="GO" id="GO:0008270">
    <property type="term" value="F:zinc ion binding"/>
    <property type="evidence" value="ECO:0007669"/>
    <property type="project" value="UniProtKB-KW"/>
</dbReference>
<dbReference type="AlphaFoldDB" id="A0A1F7VAW9"/>
<evidence type="ECO:0000259" key="6">
    <source>
        <dbReference type="Pfam" id="PF01258"/>
    </source>
</evidence>
<keyword evidence="1" id="KW-0479">Metal-binding</keyword>
<feature type="domain" description="Zinc finger DksA/TraR C4-type" evidence="6">
    <location>
        <begin position="90"/>
        <end position="121"/>
    </location>
</feature>
<dbReference type="Proteomes" id="UP000178264">
    <property type="component" value="Unassembled WGS sequence"/>
</dbReference>
<feature type="compositionally biased region" description="Basic and acidic residues" evidence="5">
    <location>
        <begin position="16"/>
        <end position="30"/>
    </location>
</feature>
<name>A0A1F7VAW9_9BACT</name>
<accession>A0A1F7VAW9</accession>
<keyword evidence="3" id="KW-0862">Zinc</keyword>
<feature type="region of interest" description="Disordered" evidence="5">
    <location>
        <begin position="16"/>
        <end position="56"/>
    </location>
</feature>
<dbReference type="PANTHER" id="PTHR33823:SF2">
    <property type="entry name" value="RNA POLYMERASE-BINDING TRANSCRIPTION FACTOR DKSA"/>
    <property type="match status" value="1"/>
</dbReference>